<evidence type="ECO:0000259" key="1">
    <source>
        <dbReference type="PROSITE" id="PS51806"/>
    </source>
</evidence>
<protein>
    <recommendedName>
        <fullName evidence="1">DOG1 domain-containing protein</fullName>
    </recommendedName>
</protein>
<accession>A0AA41RKY5</accession>
<evidence type="ECO:0000313" key="3">
    <source>
        <dbReference type="Proteomes" id="UP001177140"/>
    </source>
</evidence>
<comment type="caution">
    <text evidence="2">The sequence shown here is derived from an EMBL/GenBank/DDBJ whole genome shotgun (WGS) entry which is preliminary data.</text>
</comment>
<dbReference type="PROSITE" id="PS51806">
    <property type="entry name" value="DOG1"/>
    <property type="match status" value="1"/>
</dbReference>
<feature type="domain" description="DOG1" evidence="1">
    <location>
        <begin position="9"/>
        <end position="227"/>
    </location>
</feature>
<dbReference type="GO" id="GO:0006351">
    <property type="term" value="P:DNA-templated transcription"/>
    <property type="evidence" value="ECO:0007669"/>
    <property type="project" value="InterPro"/>
</dbReference>
<organism evidence="2 3">
    <name type="scientific">Papaver nudicaule</name>
    <name type="common">Iceland poppy</name>
    <dbReference type="NCBI Taxonomy" id="74823"/>
    <lineage>
        <taxon>Eukaryota</taxon>
        <taxon>Viridiplantae</taxon>
        <taxon>Streptophyta</taxon>
        <taxon>Embryophyta</taxon>
        <taxon>Tracheophyta</taxon>
        <taxon>Spermatophyta</taxon>
        <taxon>Magnoliopsida</taxon>
        <taxon>Ranunculales</taxon>
        <taxon>Papaveraceae</taxon>
        <taxon>Papaveroideae</taxon>
        <taxon>Papaver</taxon>
    </lineage>
</organism>
<dbReference type="Proteomes" id="UP001177140">
    <property type="component" value="Unassembled WGS sequence"/>
</dbReference>
<keyword evidence="3" id="KW-1185">Reference proteome</keyword>
<dbReference type="EMBL" id="JAJJMA010008386">
    <property type="protein sequence ID" value="MCL7022134.1"/>
    <property type="molecule type" value="Genomic_DNA"/>
</dbReference>
<name>A0AA41RKY5_PAPNU</name>
<dbReference type="AlphaFoldDB" id="A0AA41RKY5"/>
<dbReference type="GO" id="GO:0043565">
    <property type="term" value="F:sequence-specific DNA binding"/>
    <property type="evidence" value="ECO:0007669"/>
    <property type="project" value="InterPro"/>
</dbReference>
<gene>
    <name evidence="2" type="ORF">MKW94_023827</name>
</gene>
<evidence type="ECO:0000313" key="2">
    <source>
        <dbReference type="EMBL" id="MCL7022134.1"/>
    </source>
</evidence>
<proteinExistence type="predicted"/>
<dbReference type="InterPro" id="IPR025422">
    <property type="entry name" value="TGA_domain"/>
</dbReference>
<sequence>MPYNNNNSRIFFEEFFTGWLIRQKNYLDQLVSARKNFQNIPDPELRSLVSQILSHYQQYYAAKAVVIREDLFVMFAPPWFSSYERSYLWITGFKPSLVFKILDKSVNLDELTDEQVGELYRLRVETKGVERELNNQMARIQSLVLPPLVDPLTNPAGRRVDGGTLDAAMQTLTKEMETLVESADCIRMTTSRKVVEILSPVQSVRLLAAATQLQVDIRMLGLQRDARGRGITSSVIV</sequence>
<dbReference type="PANTHER" id="PTHR46354">
    <property type="entry name" value="DOG1 DOMAIN-CONTAINING PROTEIN"/>
    <property type="match status" value="1"/>
</dbReference>
<dbReference type="InterPro" id="IPR051886">
    <property type="entry name" value="Seed_Dev/Stress_Resp_Reg"/>
</dbReference>
<reference evidence="2" key="1">
    <citation type="submission" date="2022-03" db="EMBL/GenBank/DDBJ databases">
        <title>A functionally conserved STORR gene fusion in Papaver species that diverged 16.8 million years ago.</title>
        <authorList>
            <person name="Catania T."/>
        </authorList>
    </citation>
    <scope>NUCLEOTIDE SEQUENCE</scope>
    <source>
        <strain evidence="2">S-191538</strain>
    </source>
</reference>
<dbReference type="Pfam" id="PF14144">
    <property type="entry name" value="DOG1"/>
    <property type="match status" value="1"/>
</dbReference>
<dbReference type="PANTHER" id="PTHR46354:SF13">
    <property type="entry name" value="PROTEIN DOG1-LIKE 4"/>
    <property type="match status" value="1"/>
</dbReference>